<proteinExistence type="predicted"/>
<dbReference type="PANTHER" id="PTHR12393">
    <property type="entry name" value="SPHINGOMYELIN PHOSPHODIESTERASE RELATED"/>
    <property type="match status" value="1"/>
</dbReference>
<dbReference type="GO" id="GO:0030149">
    <property type="term" value="P:sphingolipid catabolic process"/>
    <property type="evidence" value="ECO:0007669"/>
    <property type="project" value="TreeGrafter"/>
</dbReference>
<dbReference type="PANTHER" id="PTHR12393:SF6">
    <property type="entry name" value="SPHINGOMYELIN PHOSPHODIESTERASE 2"/>
    <property type="match status" value="1"/>
</dbReference>
<keyword evidence="4" id="KW-1185">Reference proteome</keyword>
<comment type="caution">
    <text evidence="3">The sequence shown here is derived from an EMBL/GenBank/DDBJ whole genome shotgun (WGS) entry which is preliminary data.</text>
</comment>
<dbReference type="GO" id="GO:0046513">
    <property type="term" value="P:ceramide biosynthetic process"/>
    <property type="evidence" value="ECO:0007669"/>
    <property type="project" value="TreeGrafter"/>
</dbReference>
<feature type="transmembrane region" description="Helical" evidence="2">
    <location>
        <begin position="6"/>
        <end position="33"/>
    </location>
</feature>
<dbReference type="GO" id="GO:0016020">
    <property type="term" value="C:membrane"/>
    <property type="evidence" value="ECO:0007669"/>
    <property type="project" value="TreeGrafter"/>
</dbReference>
<dbReference type="Proteomes" id="UP000612055">
    <property type="component" value="Unassembled WGS sequence"/>
</dbReference>
<feature type="region of interest" description="Disordered" evidence="1">
    <location>
        <begin position="441"/>
        <end position="531"/>
    </location>
</feature>
<feature type="transmembrane region" description="Helical" evidence="2">
    <location>
        <begin position="87"/>
        <end position="109"/>
    </location>
</feature>
<feature type="transmembrane region" description="Helical" evidence="2">
    <location>
        <begin position="287"/>
        <end position="309"/>
    </location>
</feature>
<name>A0A836C4J3_9CHLO</name>
<evidence type="ECO:0000256" key="2">
    <source>
        <dbReference type="SAM" id="Phobius"/>
    </source>
</evidence>
<evidence type="ECO:0000313" key="4">
    <source>
        <dbReference type="Proteomes" id="UP000612055"/>
    </source>
</evidence>
<feature type="compositionally biased region" description="Acidic residues" evidence="1">
    <location>
        <begin position="466"/>
        <end position="494"/>
    </location>
</feature>
<organism evidence="3 4">
    <name type="scientific">Edaphochlamys debaryana</name>
    <dbReference type="NCBI Taxonomy" id="47281"/>
    <lineage>
        <taxon>Eukaryota</taxon>
        <taxon>Viridiplantae</taxon>
        <taxon>Chlorophyta</taxon>
        <taxon>core chlorophytes</taxon>
        <taxon>Chlorophyceae</taxon>
        <taxon>CS clade</taxon>
        <taxon>Chlamydomonadales</taxon>
        <taxon>Chlamydomonadales incertae sedis</taxon>
        <taxon>Edaphochlamys</taxon>
    </lineage>
</organism>
<protein>
    <submittedName>
        <fullName evidence="3">Uncharacterized protein</fullName>
    </submittedName>
</protein>
<dbReference type="GO" id="GO:0004620">
    <property type="term" value="F:phospholipase activity"/>
    <property type="evidence" value="ECO:0007669"/>
    <property type="project" value="TreeGrafter"/>
</dbReference>
<dbReference type="EMBL" id="JAEHOE010000008">
    <property type="protein sequence ID" value="KAG2498834.1"/>
    <property type="molecule type" value="Genomic_DNA"/>
</dbReference>
<evidence type="ECO:0000313" key="3">
    <source>
        <dbReference type="EMBL" id="KAG2498834.1"/>
    </source>
</evidence>
<keyword evidence="2" id="KW-0812">Transmembrane</keyword>
<accession>A0A836C4J3</accession>
<feature type="region of interest" description="Disordered" evidence="1">
    <location>
        <begin position="857"/>
        <end position="891"/>
    </location>
</feature>
<sequence>MVGAVLAWVCQLPVLGIVFEWGLTTLLGAITWLQQVRFRIRGAILNHHYSEGAVLVSLLTHWALVPELVNDLRGHPDVGHGAVGVKVVLALLSWPELAGAVAVLVWAVTPLLPDLMSLGLLLPLGDAGSWLLMQADMARGQGEPWATVAVAVVLALGTAYGLSLQYEFSAEDGRAQHPSGTSWLDWCVDELPLLAALWLGSFSYAAAEWMAPSRATTTAEKAWVALQLPLRALWTGEVSRAQSAWRLTCLAALVLGLTLAGTARAVWNGATGPHAGHSSLWRGACGLGGGLVKAALGIAVGASVAGMVMRPSYMASYGLDAAFGDYGAHARTNASCPKDLVTLKHHTQRDVVAWASRWEGVGGCDAASSNGALWWCEVATGAKVNLLAARAWRRGGMDGVQAALEALRRPGAAALKKAAVKAAKNGHVGTALALLERLEAGPGFGRKPKAPAATRGGSRRVKKAAEEEEEEAEEEAEEEEEEEAEKEAGEEAGEDWFGAGVEAQPAREDDGDDEGEEEARGGYGSEGEDEFGEEVHIYATFSPRRTCQVAAFKGCDLTTLKRHWRELQKGTGAWCRNALARALRYALCSPHPDWQAKAELLVSKGAKPVHEMYLKVCGVKPEATALERLTWMKQNRCRMEPGFGIEAAIRANNREVYRWLSDNGVWDFDEKEGFETGYVVPDMVVQDNVAVVEFFEEIGWMSDVEDCLLEGAEAGSARVLRFAWEKLGYPTKDCSKSAVVKDQDQLVFAACKSGSVEIMRWLSEDDGAPYLLAIHPSHTYGDWRMFPLLRRLGLALPQPGTALVLKSVASGAPLGTLQWLQAEGACGLVDWAAAEVAAKARKPRQEDRAEVLAWIGERRSQQPEPWRAAKGRGRQGKGDAKGNLPKICDLQ</sequence>
<evidence type="ECO:0000256" key="1">
    <source>
        <dbReference type="SAM" id="MobiDB-lite"/>
    </source>
</evidence>
<dbReference type="GO" id="GO:0071944">
    <property type="term" value="C:cell periphery"/>
    <property type="evidence" value="ECO:0007669"/>
    <property type="project" value="TreeGrafter"/>
</dbReference>
<dbReference type="OrthoDB" id="552972at2759"/>
<dbReference type="AlphaFoldDB" id="A0A836C4J3"/>
<gene>
    <name evidence="3" type="ORF">HYH03_003027</name>
</gene>
<dbReference type="GO" id="GO:0005783">
    <property type="term" value="C:endoplasmic reticulum"/>
    <property type="evidence" value="ECO:0007669"/>
    <property type="project" value="TreeGrafter"/>
</dbReference>
<reference evidence="3" key="1">
    <citation type="journal article" date="2020" name="bioRxiv">
        <title>Comparative genomics of Chlamydomonas.</title>
        <authorList>
            <person name="Craig R.J."/>
            <person name="Hasan A.R."/>
            <person name="Ness R.W."/>
            <person name="Keightley P.D."/>
        </authorList>
    </citation>
    <scope>NUCLEOTIDE SEQUENCE</scope>
    <source>
        <strain evidence="3">CCAP 11/70</strain>
    </source>
</reference>
<keyword evidence="2" id="KW-1133">Transmembrane helix</keyword>
<feature type="transmembrane region" description="Helical" evidence="2">
    <location>
        <begin position="145"/>
        <end position="163"/>
    </location>
</feature>
<keyword evidence="2" id="KW-0472">Membrane</keyword>